<dbReference type="SMART" id="SM00847">
    <property type="entry name" value="HA2"/>
    <property type="match status" value="1"/>
</dbReference>
<keyword evidence="2" id="KW-0067">ATP-binding</keyword>
<accession>A0A830HWX5</accession>
<name>A0A830HWX5_9CHLO</name>
<evidence type="ECO:0000259" key="1">
    <source>
        <dbReference type="SMART" id="SM00847"/>
    </source>
</evidence>
<comment type="caution">
    <text evidence="2">The sequence shown here is derived from an EMBL/GenBank/DDBJ whole genome shotgun (WGS) entry which is preliminary data.</text>
</comment>
<dbReference type="InterPro" id="IPR027417">
    <property type="entry name" value="P-loop_NTPase"/>
</dbReference>
<dbReference type="GO" id="GO:0003723">
    <property type="term" value="F:RNA binding"/>
    <property type="evidence" value="ECO:0007669"/>
    <property type="project" value="TreeGrafter"/>
</dbReference>
<evidence type="ECO:0000313" key="2">
    <source>
        <dbReference type="EMBL" id="GHP09447.1"/>
    </source>
</evidence>
<evidence type="ECO:0000313" key="3">
    <source>
        <dbReference type="Proteomes" id="UP000660262"/>
    </source>
</evidence>
<keyword evidence="2" id="KW-0347">Helicase</keyword>
<dbReference type="EMBL" id="BNJQ01000025">
    <property type="protein sequence ID" value="GHP09447.1"/>
    <property type="molecule type" value="Genomic_DNA"/>
</dbReference>
<organism evidence="2 3">
    <name type="scientific">Pycnococcus provasolii</name>
    <dbReference type="NCBI Taxonomy" id="41880"/>
    <lineage>
        <taxon>Eukaryota</taxon>
        <taxon>Viridiplantae</taxon>
        <taxon>Chlorophyta</taxon>
        <taxon>Pseudoscourfieldiophyceae</taxon>
        <taxon>Pseudoscourfieldiales</taxon>
        <taxon>Pycnococcaceae</taxon>
        <taxon>Pycnococcus</taxon>
    </lineage>
</organism>
<dbReference type="Gene3D" id="3.40.50.300">
    <property type="entry name" value="P-loop containing nucleotide triphosphate hydrolases"/>
    <property type="match status" value="1"/>
</dbReference>
<dbReference type="Proteomes" id="UP000660262">
    <property type="component" value="Unassembled WGS sequence"/>
</dbReference>
<dbReference type="InterPro" id="IPR007502">
    <property type="entry name" value="Helicase-assoc_dom"/>
</dbReference>
<dbReference type="GO" id="GO:0004386">
    <property type="term" value="F:helicase activity"/>
    <property type="evidence" value="ECO:0007669"/>
    <property type="project" value="UniProtKB-KW"/>
</dbReference>
<dbReference type="PANTHER" id="PTHR18934">
    <property type="entry name" value="ATP-DEPENDENT RNA HELICASE"/>
    <property type="match status" value="1"/>
</dbReference>
<feature type="domain" description="Helicase-associated" evidence="1">
    <location>
        <begin position="491"/>
        <end position="600"/>
    </location>
</feature>
<keyword evidence="2" id="KW-0378">Hydrolase</keyword>
<gene>
    <name evidence="2" type="ORF">PPROV_000818200</name>
</gene>
<reference evidence="2" key="1">
    <citation type="submission" date="2020-10" db="EMBL/GenBank/DDBJ databases">
        <title>Unveiling of a novel bifunctional photoreceptor, Dualchrome1, isolated from a cosmopolitan green alga.</title>
        <authorList>
            <person name="Suzuki S."/>
            <person name="Kawachi M."/>
        </authorList>
    </citation>
    <scope>NUCLEOTIDE SEQUENCE</scope>
    <source>
        <strain evidence="2">NIES 2893</strain>
    </source>
</reference>
<dbReference type="AlphaFoldDB" id="A0A830HWX5"/>
<dbReference type="PANTHER" id="PTHR18934:SF136">
    <property type="entry name" value="ATP-DEPENDENT RNA HELICASE DHX35-RELATED"/>
    <property type="match status" value="1"/>
</dbReference>
<keyword evidence="2" id="KW-0547">Nucleotide-binding</keyword>
<dbReference type="Gene3D" id="1.20.120.1080">
    <property type="match status" value="1"/>
</dbReference>
<proteinExistence type="predicted"/>
<keyword evidence="3" id="KW-1185">Reference proteome</keyword>
<sequence>MAAAAAASPVNSMASVCRAHLASCDVVVMANAPWAAAASPQDNNDAMATLATLIAANFGGTCIVACDTDARAWALSSLHDTPSAAAAGTGVGGLDGGVSCRVIERSSASFFTSPSPSPTPPTAARSSKCECAFTTHEVLASLLTTDPMLKDVKAVVVDVDATSADANASNGTMSPNAALVLALMRKLLASRAKATAGTAPLKLVVATADDPARAAPLARYLAGASSTGGGGFGRGGHGGIGALSHAVMCAANPDAAFGADPPSFYLREPAADYVNAAVDATRRLHATSATGDILVFLPRDEDCEQARVLCDASGDHSLAASAWTCSNCAASSLPAPPSSAVYTSSDARSKQPTRHVIFAAVPSASMVRARRFERLTRVRFVVDACLSRRLTAMPRRGISSIIDGVAAASALEMRRRAALVPPGGAVYRLCTLSAALPLARAEVTADADADAVGVDGDFAAPLLRLLSLGVTRLASIPFPPGASPHPDAVAEALEELRLLGAIDDQARLTPDVGVPLAELVPPLSVPMARALIASVENDCVEEVLAIACVYAELMRGGTAGMATNTFWTPLPRRAGREARAERMRRRGKFAAAEGAFLTAINVFAAFDRIGASRGGGGGDKVNSRAQAAFCEAHGIRTDVFRRASLARAPLRRRLKALVNFAPPTGGNSATPLASGVGAPVRKVQRSLAAGFLGSAATIVERVSDGGGGARSLYRTVRGGVEAYLPAQEGVEEDANPTPPACVVCRAVFCGGDDAAKLVDAVAIDAAWLEELGGYRL</sequence>
<protein>
    <submittedName>
        <fullName evidence="2">ATP-dependent RNA helicase</fullName>
    </submittedName>
</protein>